<accession>D8SVA5</accession>
<sequence length="774" mass="86012">MVTRHVPVAAKCDFLFSAMVASRRPSKPQSQWHQRSTVKPGSNMKLWRPAVSKRKRDVDDMTAAVEAWTAMRKLKHEDLLNPDKVASIPYPGIRDPGGRPGRRLGVIGIEFVKATSRILCIWNMMQAKHDLFGCLKDALLFAYLEEPEMAMEIEMIDSLQDLQKFIHRRKSICHETFWFILDGAQALDVHTWNQSLQIRSAAAHQLDIFLQGCQKFAAVIQNRQKPWVASMGGFMGGFRHSDLNHAAGQVLYIHLTLRSSTSTFSVRRKQLLPRLGGGGGVDYCEVVMKEPVTNWAEIGICERLFTDVVSRLGIRIAPYLYISTVKAERFRTAPNLLKKLPAHGYGIVFFPSKFNFGDIDGAVVTTSLDKHLHSADRFLSIQVIDQWIPSGLKEWKLHFAFICLTSKDEAPKGGSINQHRSGACFGVPYTLHIRSFEDALAALPTKELNLLRDIALNREEHYTTLAGCPPVPPALDVSAAAATVRLSPTDLKNLRKPQLNAIGISAGMDPDEHRNMKLLAAAMQAKGVIEPVTNWAEIGICERLFTDVVSRLGIRIAPYLYISTVKAERFRTAPNLLKKLPAHGYGIVFFPSKFNFGDIDGAVVTTSLDKHLHSADRFLSIQVIDQWIPSGLKEWKLHFAFICLTSKDEAPKGGSINQHRSGACFGVPYTLHIRSFEDALAALPTKELNLLRDIALNREEHYTTLAGCPPVPPALDVSAAAATVRLSPTDLKNLRKPQLNAIGISAGMDPDEHRNMKLLAAAMQAKGVIVVDRL</sequence>
<dbReference type="Proteomes" id="UP000001514">
    <property type="component" value="Unassembled WGS sequence"/>
</dbReference>
<dbReference type="EMBL" id="GL377645">
    <property type="protein sequence ID" value="EFJ11581.1"/>
    <property type="molecule type" value="Genomic_DNA"/>
</dbReference>
<evidence type="ECO:0000313" key="1">
    <source>
        <dbReference type="EMBL" id="EFJ11581.1"/>
    </source>
</evidence>
<dbReference type="AlphaFoldDB" id="D8SVA5"/>
<name>D8SVA5_SELML</name>
<gene>
    <name evidence="1" type="ORF">SELMODRAFT_426091</name>
</gene>
<proteinExistence type="predicted"/>
<keyword evidence="2" id="KW-1185">Reference proteome</keyword>
<dbReference type="HOGENOM" id="CLU_361466_0_0_1"/>
<dbReference type="KEGG" id="smo:SELMODRAFT_426091"/>
<evidence type="ECO:0000313" key="2">
    <source>
        <dbReference type="Proteomes" id="UP000001514"/>
    </source>
</evidence>
<organism evidence="2">
    <name type="scientific">Selaginella moellendorffii</name>
    <name type="common">Spikemoss</name>
    <dbReference type="NCBI Taxonomy" id="88036"/>
    <lineage>
        <taxon>Eukaryota</taxon>
        <taxon>Viridiplantae</taxon>
        <taxon>Streptophyta</taxon>
        <taxon>Embryophyta</taxon>
        <taxon>Tracheophyta</taxon>
        <taxon>Lycopodiopsida</taxon>
        <taxon>Selaginellales</taxon>
        <taxon>Selaginellaceae</taxon>
        <taxon>Selaginella</taxon>
    </lineage>
</organism>
<dbReference type="InParanoid" id="D8SVA5"/>
<protein>
    <submittedName>
        <fullName evidence="1">Uncharacterized protein</fullName>
    </submittedName>
</protein>
<reference evidence="1 2" key="1">
    <citation type="journal article" date="2011" name="Science">
        <title>The Selaginella genome identifies genetic changes associated with the evolution of vascular plants.</title>
        <authorList>
            <person name="Banks J.A."/>
            <person name="Nishiyama T."/>
            <person name="Hasebe M."/>
            <person name="Bowman J.L."/>
            <person name="Gribskov M."/>
            <person name="dePamphilis C."/>
            <person name="Albert V.A."/>
            <person name="Aono N."/>
            <person name="Aoyama T."/>
            <person name="Ambrose B.A."/>
            <person name="Ashton N.W."/>
            <person name="Axtell M.J."/>
            <person name="Barker E."/>
            <person name="Barker M.S."/>
            <person name="Bennetzen J.L."/>
            <person name="Bonawitz N.D."/>
            <person name="Chapple C."/>
            <person name="Cheng C."/>
            <person name="Correa L.G."/>
            <person name="Dacre M."/>
            <person name="DeBarry J."/>
            <person name="Dreyer I."/>
            <person name="Elias M."/>
            <person name="Engstrom E.M."/>
            <person name="Estelle M."/>
            <person name="Feng L."/>
            <person name="Finet C."/>
            <person name="Floyd S.K."/>
            <person name="Frommer W.B."/>
            <person name="Fujita T."/>
            <person name="Gramzow L."/>
            <person name="Gutensohn M."/>
            <person name="Harholt J."/>
            <person name="Hattori M."/>
            <person name="Heyl A."/>
            <person name="Hirai T."/>
            <person name="Hiwatashi Y."/>
            <person name="Ishikawa M."/>
            <person name="Iwata M."/>
            <person name="Karol K.G."/>
            <person name="Koehler B."/>
            <person name="Kolukisaoglu U."/>
            <person name="Kubo M."/>
            <person name="Kurata T."/>
            <person name="Lalonde S."/>
            <person name="Li K."/>
            <person name="Li Y."/>
            <person name="Litt A."/>
            <person name="Lyons E."/>
            <person name="Manning G."/>
            <person name="Maruyama T."/>
            <person name="Michael T.P."/>
            <person name="Mikami K."/>
            <person name="Miyazaki S."/>
            <person name="Morinaga S."/>
            <person name="Murata T."/>
            <person name="Mueller-Roeber B."/>
            <person name="Nelson D.R."/>
            <person name="Obara M."/>
            <person name="Oguri Y."/>
            <person name="Olmstead R.G."/>
            <person name="Onodera N."/>
            <person name="Petersen B.L."/>
            <person name="Pils B."/>
            <person name="Prigge M."/>
            <person name="Rensing S.A."/>
            <person name="Riano-Pachon D.M."/>
            <person name="Roberts A.W."/>
            <person name="Sato Y."/>
            <person name="Scheller H.V."/>
            <person name="Schulz B."/>
            <person name="Schulz C."/>
            <person name="Shakirov E.V."/>
            <person name="Shibagaki N."/>
            <person name="Shinohara N."/>
            <person name="Shippen D.E."/>
            <person name="Soerensen I."/>
            <person name="Sotooka R."/>
            <person name="Sugimoto N."/>
            <person name="Sugita M."/>
            <person name="Sumikawa N."/>
            <person name="Tanurdzic M."/>
            <person name="Theissen G."/>
            <person name="Ulvskov P."/>
            <person name="Wakazuki S."/>
            <person name="Weng J.K."/>
            <person name="Willats W.W."/>
            <person name="Wipf D."/>
            <person name="Wolf P.G."/>
            <person name="Yang L."/>
            <person name="Zimmer A.D."/>
            <person name="Zhu Q."/>
            <person name="Mitros T."/>
            <person name="Hellsten U."/>
            <person name="Loque D."/>
            <person name="Otillar R."/>
            <person name="Salamov A."/>
            <person name="Schmutz J."/>
            <person name="Shapiro H."/>
            <person name="Lindquist E."/>
            <person name="Lucas S."/>
            <person name="Rokhsar D."/>
            <person name="Grigoriev I.V."/>
        </authorList>
    </citation>
    <scope>NUCLEOTIDE SEQUENCE [LARGE SCALE GENOMIC DNA]</scope>
</reference>
<dbReference type="Gramene" id="EFJ11581">
    <property type="protein sequence ID" value="EFJ11581"/>
    <property type="gene ID" value="SELMODRAFT_426091"/>
</dbReference>